<dbReference type="Proteomes" id="UP000238365">
    <property type="component" value="Chromosome"/>
</dbReference>
<dbReference type="Pfam" id="PF14113">
    <property type="entry name" value="Tae4"/>
    <property type="match status" value="1"/>
</dbReference>
<evidence type="ECO:0000313" key="2">
    <source>
        <dbReference type="Proteomes" id="UP000238365"/>
    </source>
</evidence>
<dbReference type="KEGG" id="pgz:C2E15_03575"/>
<name>A0A2L0ID04_9GAMM</name>
<proteinExistence type="predicted"/>
<accession>A0A2L0ID04</accession>
<dbReference type="InterPro" id="IPR025562">
    <property type="entry name" value="Tae4"/>
</dbReference>
<sequence>MLVRKRNEQAKFFTSDFKGLNGILIFIVDSWSDASGHATLWNGSLCSDHCYFPQASKAALWVLK</sequence>
<dbReference type="Gene3D" id="3.90.1720.70">
    <property type="match status" value="1"/>
</dbReference>
<evidence type="ECO:0000313" key="1">
    <source>
        <dbReference type="EMBL" id="AUX92262.1"/>
    </source>
</evidence>
<gene>
    <name evidence="1" type="ORF">C2E15_03575</name>
</gene>
<dbReference type="EMBL" id="CP026377">
    <property type="protein sequence ID" value="AUX92262.1"/>
    <property type="molecule type" value="Genomic_DNA"/>
</dbReference>
<reference evidence="1 2" key="1">
    <citation type="submission" date="2018-01" db="EMBL/GenBank/DDBJ databases">
        <title>Complete and assembled Genome of Pantoea gaviniae DSM22758T.</title>
        <authorList>
            <person name="Stevens M.J.A."/>
            <person name="Zurfluh K."/>
            <person name="Stephan R."/>
        </authorList>
    </citation>
    <scope>NUCLEOTIDE SEQUENCE [LARGE SCALE GENOMIC DNA]</scope>
    <source>
        <strain evidence="1 2">DSM 22758</strain>
    </source>
</reference>
<dbReference type="AlphaFoldDB" id="A0A2L0ID04"/>
<protein>
    <submittedName>
        <fullName evidence="1">Uncharacterized protein</fullName>
    </submittedName>
</protein>
<organism evidence="1 2">
    <name type="scientific">Mixta gaviniae</name>
    <dbReference type="NCBI Taxonomy" id="665914"/>
    <lineage>
        <taxon>Bacteria</taxon>
        <taxon>Pseudomonadati</taxon>
        <taxon>Pseudomonadota</taxon>
        <taxon>Gammaproteobacteria</taxon>
        <taxon>Enterobacterales</taxon>
        <taxon>Erwiniaceae</taxon>
        <taxon>Mixta</taxon>
    </lineage>
</organism>
<keyword evidence="2" id="KW-1185">Reference proteome</keyword>